<feature type="domain" description="NAD-dependent epimerase/dehydratase" evidence="3">
    <location>
        <begin position="23"/>
        <end position="155"/>
    </location>
</feature>
<evidence type="ECO:0000313" key="5">
    <source>
        <dbReference type="Proteomes" id="UP000306192"/>
    </source>
</evidence>
<dbReference type="PANTHER" id="PTHR43000">
    <property type="entry name" value="DTDP-D-GLUCOSE 4,6-DEHYDRATASE-RELATED"/>
    <property type="match status" value="1"/>
</dbReference>
<evidence type="ECO:0000256" key="2">
    <source>
        <dbReference type="SAM" id="MobiDB-lite"/>
    </source>
</evidence>
<comment type="caution">
    <text evidence="4">The sequence shown here is derived from an EMBL/GenBank/DDBJ whole genome shotgun (WGS) entry which is preliminary data.</text>
</comment>
<dbReference type="InterPro" id="IPR001509">
    <property type="entry name" value="Epimerase_deHydtase"/>
</dbReference>
<dbReference type="InterPro" id="IPR036291">
    <property type="entry name" value="NAD(P)-bd_dom_sf"/>
</dbReference>
<gene>
    <name evidence="4" type="ORF">D4765_09890</name>
</gene>
<proteinExistence type="inferred from homology"/>
<dbReference type="Proteomes" id="UP000306192">
    <property type="component" value="Unassembled WGS sequence"/>
</dbReference>
<feature type="domain" description="NAD-dependent epimerase/dehydratase" evidence="3">
    <location>
        <begin position="210"/>
        <end position="322"/>
    </location>
</feature>
<name>A0A4V4RF25_9MICO</name>
<evidence type="ECO:0000313" key="4">
    <source>
        <dbReference type="EMBL" id="TIH36304.1"/>
    </source>
</evidence>
<protein>
    <submittedName>
        <fullName evidence="4">NAD-dependent epimerase/dehydratase family protein</fullName>
    </submittedName>
</protein>
<organism evidence="4 5">
    <name type="scientific">Subtercola vilae</name>
    <dbReference type="NCBI Taxonomy" id="2056433"/>
    <lineage>
        <taxon>Bacteria</taxon>
        <taxon>Bacillati</taxon>
        <taxon>Actinomycetota</taxon>
        <taxon>Actinomycetes</taxon>
        <taxon>Micrococcales</taxon>
        <taxon>Microbacteriaceae</taxon>
        <taxon>Subtercola</taxon>
    </lineage>
</organism>
<accession>A0A4V4RF25</accession>
<sequence length="411" mass="43209">MSDHPTSVTQPASASSHEPRTLLVTGGAGFIGSAIVTAALEQGWAVRVFDSLRPDVHAAQLGRPAGLDPRVDFRLGDMTDPAAVADSLVDVTVVCHQAAKVGLGVDFLDAPDYVASNELGTAILLAAMTTAGIDRLVLASSMVVYGEGSYRRASSTGSIETGETDDTGSAGSRGETVRPPARLVADLEAGRFDPVDTETGVPLEPALIFEDAPLDPRNVYASSKLSQEYLATAWSRSTGGRAVALRYHNVYGPGMPQNTPYAGVASLFRSALERGEAPRVFEDGLQRRDFVHVRDVAAANLAAIDNTALPNPGGAFRAFNVGSGTVHTIGDLATELSRWSNGPAPVTTGEYRLGDVRHITASSERLRLELHWMPAVTFEQGVREFATAPLRAAVSTPSTAPPSTALPSTHA</sequence>
<dbReference type="SUPFAM" id="SSF51735">
    <property type="entry name" value="NAD(P)-binding Rossmann-fold domains"/>
    <property type="match status" value="1"/>
</dbReference>
<feature type="region of interest" description="Disordered" evidence="2">
    <location>
        <begin position="392"/>
        <end position="411"/>
    </location>
</feature>
<dbReference type="OrthoDB" id="9801785at2"/>
<dbReference type="EMBL" id="QYRT01000016">
    <property type="protein sequence ID" value="TIH36304.1"/>
    <property type="molecule type" value="Genomic_DNA"/>
</dbReference>
<evidence type="ECO:0000259" key="3">
    <source>
        <dbReference type="Pfam" id="PF01370"/>
    </source>
</evidence>
<reference evidence="4 5" key="1">
    <citation type="journal article" date="2019" name="Microorganisms">
        <title>Systematic Affiliation and Genome Analysis of Subtercola vilae DB165(T) with Particular Emphasis on Cold Adaptation of an Isolate from a High-Altitude Cold Volcano Lake.</title>
        <authorList>
            <person name="Villalobos A.S."/>
            <person name="Wiese J."/>
            <person name="Imhoff J.F."/>
            <person name="Dorador C."/>
            <person name="Keller A."/>
            <person name="Hentschel U."/>
        </authorList>
    </citation>
    <scope>NUCLEOTIDE SEQUENCE [LARGE SCALE GENOMIC DNA]</scope>
    <source>
        <strain evidence="4 5">DB165</strain>
    </source>
</reference>
<dbReference type="Pfam" id="PF01370">
    <property type="entry name" value="Epimerase"/>
    <property type="match status" value="2"/>
</dbReference>
<keyword evidence="5" id="KW-1185">Reference proteome</keyword>
<feature type="region of interest" description="Disordered" evidence="2">
    <location>
        <begin position="153"/>
        <end position="178"/>
    </location>
</feature>
<dbReference type="Gene3D" id="3.40.50.720">
    <property type="entry name" value="NAD(P)-binding Rossmann-like Domain"/>
    <property type="match status" value="1"/>
</dbReference>
<comment type="similarity">
    <text evidence="1">Belongs to the NAD(P)-dependent epimerase/dehydratase family.</text>
</comment>
<evidence type="ECO:0000256" key="1">
    <source>
        <dbReference type="ARBA" id="ARBA00007637"/>
    </source>
</evidence>
<dbReference type="AlphaFoldDB" id="A0A4V4RF25"/>